<accession>W4LVK5</accession>
<dbReference type="Pfam" id="PF13304">
    <property type="entry name" value="AAA_21"/>
    <property type="match status" value="1"/>
</dbReference>
<protein>
    <recommendedName>
        <fullName evidence="1">ATPase AAA-type core domain-containing protein</fullName>
    </recommendedName>
</protein>
<dbReference type="SUPFAM" id="SSF52540">
    <property type="entry name" value="P-loop containing nucleoside triphosphate hydrolases"/>
    <property type="match status" value="1"/>
</dbReference>
<dbReference type="GO" id="GO:0000731">
    <property type="term" value="P:DNA synthesis involved in DNA repair"/>
    <property type="evidence" value="ECO:0007669"/>
    <property type="project" value="TreeGrafter"/>
</dbReference>
<dbReference type="GO" id="GO:0016887">
    <property type="term" value="F:ATP hydrolysis activity"/>
    <property type="evidence" value="ECO:0007669"/>
    <property type="project" value="InterPro"/>
</dbReference>
<dbReference type="GO" id="GO:0006302">
    <property type="term" value="P:double-strand break repair"/>
    <property type="evidence" value="ECO:0007669"/>
    <property type="project" value="TreeGrafter"/>
</dbReference>
<dbReference type="PANTHER" id="PTHR32182">
    <property type="entry name" value="DNA REPLICATION AND REPAIR PROTEIN RECF"/>
    <property type="match status" value="1"/>
</dbReference>
<evidence type="ECO:0000313" key="3">
    <source>
        <dbReference type="Proteomes" id="UP000019140"/>
    </source>
</evidence>
<sequence length="336" mass="37271">MVTNGLQQAFLDRGGFSEVIWKGKHTNRIILQLSATNDDTNEIYDYGITILGSATDAIAVEEERLVVKAGNQAITLIDLNNCQGKVTHWDGSIAFSPPGPGHSALEFNVPGWAGTDVQAFVASWRFYHLLPALMKQPNTATNQTFLTENGDNFSSWLLTLRTNYPEEFRMLEQAATDIFPDLDAVLTPLTQFIASASSREKHLHHPIPLRHMSDGEVTFLAWLSLIFAPENLGSSFLCAEEPENHLHPHLLEILVELLLQHQNGLGTQAAQVIITTHSPYLIDRFNLDDLIVADKWEGATPCTSPASKEHLRKLLERGELGLGNLWFAGALSEDVR</sequence>
<dbReference type="EMBL" id="AZHX01001574">
    <property type="protein sequence ID" value="ETX01935.1"/>
    <property type="molecule type" value="Genomic_DNA"/>
</dbReference>
<comment type="caution">
    <text evidence="2">The sequence shown here is derived from an EMBL/GenBank/DDBJ whole genome shotgun (WGS) entry which is preliminary data.</text>
</comment>
<keyword evidence="3" id="KW-1185">Reference proteome</keyword>
<gene>
    <name evidence="2" type="ORF">ETSY2_36435</name>
</gene>
<name>W4LVK5_9BACT</name>
<evidence type="ECO:0000313" key="2">
    <source>
        <dbReference type="EMBL" id="ETX01935.1"/>
    </source>
</evidence>
<organism evidence="2 3">
    <name type="scientific">Candidatus Entotheonella gemina</name>
    <dbReference type="NCBI Taxonomy" id="1429439"/>
    <lineage>
        <taxon>Bacteria</taxon>
        <taxon>Pseudomonadati</taxon>
        <taxon>Nitrospinota/Tectimicrobiota group</taxon>
        <taxon>Candidatus Tectimicrobiota</taxon>
        <taxon>Candidatus Entotheonellia</taxon>
        <taxon>Candidatus Entotheonellales</taxon>
        <taxon>Candidatus Entotheonellaceae</taxon>
        <taxon>Candidatus Entotheonella</taxon>
    </lineage>
</organism>
<dbReference type="HOGENOM" id="CLU_035814_0_0_7"/>
<dbReference type="Proteomes" id="UP000019140">
    <property type="component" value="Unassembled WGS sequence"/>
</dbReference>
<reference evidence="2 3" key="1">
    <citation type="journal article" date="2014" name="Nature">
        <title>An environmental bacterial taxon with a large and distinct metabolic repertoire.</title>
        <authorList>
            <person name="Wilson M.C."/>
            <person name="Mori T."/>
            <person name="Ruckert C."/>
            <person name="Uria A.R."/>
            <person name="Helf M.J."/>
            <person name="Takada K."/>
            <person name="Gernert C."/>
            <person name="Steffens U.A."/>
            <person name="Heycke N."/>
            <person name="Schmitt S."/>
            <person name="Rinke C."/>
            <person name="Helfrich E.J."/>
            <person name="Brachmann A.O."/>
            <person name="Gurgui C."/>
            <person name="Wakimoto T."/>
            <person name="Kracht M."/>
            <person name="Crusemann M."/>
            <person name="Hentschel U."/>
            <person name="Abe I."/>
            <person name="Matsunaga S."/>
            <person name="Kalinowski J."/>
            <person name="Takeyama H."/>
            <person name="Piel J."/>
        </authorList>
    </citation>
    <scope>NUCLEOTIDE SEQUENCE [LARGE SCALE GENOMIC DNA]</scope>
    <source>
        <strain evidence="3">TSY2</strain>
    </source>
</reference>
<proteinExistence type="predicted"/>
<dbReference type="GO" id="GO:0005524">
    <property type="term" value="F:ATP binding"/>
    <property type="evidence" value="ECO:0007669"/>
    <property type="project" value="InterPro"/>
</dbReference>
<dbReference type="Gene3D" id="3.40.50.300">
    <property type="entry name" value="P-loop containing nucleotide triphosphate hydrolases"/>
    <property type="match status" value="1"/>
</dbReference>
<dbReference type="InterPro" id="IPR027417">
    <property type="entry name" value="P-loop_NTPase"/>
</dbReference>
<dbReference type="PANTHER" id="PTHR32182:SF22">
    <property type="entry name" value="ATP-DEPENDENT ENDONUCLEASE, OLD FAMILY-RELATED"/>
    <property type="match status" value="1"/>
</dbReference>
<dbReference type="AlphaFoldDB" id="W4LVK5"/>
<dbReference type="InterPro" id="IPR003959">
    <property type="entry name" value="ATPase_AAA_core"/>
</dbReference>
<dbReference type="PATRIC" id="fig|1429439.4.peg.6156"/>
<evidence type="ECO:0000259" key="1">
    <source>
        <dbReference type="Pfam" id="PF13304"/>
    </source>
</evidence>
<feature type="domain" description="ATPase AAA-type core" evidence="1">
    <location>
        <begin position="184"/>
        <end position="283"/>
    </location>
</feature>